<feature type="transmembrane region" description="Helical" evidence="7">
    <location>
        <begin position="354"/>
        <end position="379"/>
    </location>
</feature>
<feature type="transmembrane region" description="Helical" evidence="7">
    <location>
        <begin position="165"/>
        <end position="186"/>
    </location>
</feature>
<organism evidence="9 10">
    <name type="scientific">Microlunatus spumicola</name>
    <dbReference type="NCBI Taxonomy" id="81499"/>
    <lineage>
        <taxon>Bacteria</taxon>
        <taxon>Bacillati</taxon>
        <taxon>Actinomycetota</taxon>
        <taxon>Actinomycetes</taxon>
        <taxon>Propionibacteriales</taxon>
        <taxon>Propionibacteriaceae</taxon>
        <taxon>Microlunatus</taxon>
    </lineage>
</organism>
<feature type="compositionally biased region" description="Low complexity" evidence="6">
    <location>
        <begin position="1"/>
        <end position="22"/>
    </location>
</feature>
<feature type="transmembrane region" description="Helical" evidence="7">
    <location>
        <begin position="322"/>
        <end position="342"/>
    </location>
</feature>
<evidence type="ECO:0000256" key="3">
    <source>
        <dbReference type="ARBA" id="ARBA00022692"/>
    </source>
</evidence>
<feature type="region of interest" description="Disordered" evidence="6">
    <location>
        <begin position="1"/>
        <end position="26"/>
    </location>
</feature>
<dbReference type="InterPro" id="IPR020846">
    <property type="entry name" value="MFS_dom"/>
</dbReference>
<evidence type="ECO:0000256" key="7">
    <source>
        <dbReference type="SAM" id="Phobius"/>
    </source>
</evidence>
<dbReference type="PROSITE" id="PS50850">
    <property type="entry name" value="MFS"/>
    <property type="match status" value="1"/>
</dbReference>
<evidence type="ECO:0000256" key="2">
    <source>
        <dbReference type="ARBA" id="ARBA00022475"/>
    </source>
</evidence>
<comment type="caution">
    <text evidence="9">The sequence shown here is derived from an EMBL/GenBank/DDBJ whole genome shotgun (WGS) entry which is preliminary data.</text>
</comment>
<keyword evidence="5 7" id="KW-0472">Membrane</keyword>
<feature type="transmembrane region" description="Helical" evidence="7">
    <location>
        <begin position="132"/>
        <end position="153"/>
    </location>
</feature>
<evidence type="ECO:0000313" key="10">
    <source>
        <dbReference type="Proteomes" id="UP001500767"/>
    </source>
</evidence>
<keyword evidence="2" id="KW-1003">Cell membrane</keyword>
<gene>
    <name evidence="9" type="ORF">GCM10022197_04150</name>
</gene>
<comment type="subcellular location">
    <subcellularLocation>
        <location evidence="1">Cell membrane</location>
        <topology evidence="1">Multi-pass membrane protein</topology>
    </subcellularLocation>
</comment>
<reference evidence="10" key="1">
    <citation type="journal article" date="2019" name="Int. J. Syst. Evol. Microbiol.">
        <title>The Global Catalogue of Microorganisms (GCM) 10K type strain sequencing project: providing services to taxonomists for standard genome sequencing and annotation.</title>
        <authorList>
            <consortium name="The Broad Institute Genomics Platform"/>
            <consortium name="The Broad Institute Genome Sequencing Center for Infectious Disease"/>
            <person name="Wu L."/>
            <person name="Ma J."/>
        </authorList>
    </citation>
    <scope>NUCLEOTIDE SEQUENCE [LARGE SCALE GENOMIC DNA]</scope>
    <source>
        <strain evidence="10">JCM 16540</strain>
    </source>
</reference>
<feature type="transmembrane region" description="Helical" evidence="7">
    <location>
        <begin position="261"/>
        <end position="284"/>
    </location>
</feature>
<dbReference type="PANTHER" id="PTHR43124">
    <property type="entry name" value="PURINE EFFLUX PUMP PBUE"/>
    <property type="match status" value="1"/>
</dbReference>
<feature type="transmembrane region" description="Helical" evidence="7">
    <location>
        <begin position="233"/>
        <end position="255"/>
    </location>
</feature>
<evidence type="ECO:0000313" key="9">
    <source>
        <dbReference type="EMBL" id="GAA3552322.1"/>
    </source>
</evidence>
<feature type="transmembrane region" description="Helical" evidence="7">
    <location>
        <begin position="72"/>
        <end position="91"/>
    </location>
</feature>
<keyword evidence="3 7" id="KW-0812">Transmembrane</keyword>
<feature type="transmembrane region" description="Helical" evidence="7">
    <location>
        <begin position="296"/>
        <end position="316"/>
    </location>
</feature>
<evidence type="ECO:0000256" key="1">
    <source>
        <dbReference type="ARBA" id="ARBA00004651"/>
    </source>
</evidence>
<feature type="transmembrane region" description="Helical" evidence="7">
    <location>
        <begin position="38"/>
        <end position="60"/>
    </location>
</feature>
<dbReference type="Pfam" id="PF07690">
    <property type="entry name" value="MFS_1"/>
    <property type="match status" value="1"/>
</dbReference>
<protein>
    <submittedName>
        <fullName evidence="9">MFS transporter</fullName>
    </submittedName>
</protein>
<dbReference type="Proteomes" id="UP001500767">
    <property type="component" value="Unassembled WGS sequence"/>
</dbReference>
<feature type="transmembrane region" description="Helical" evidence="7">
    <location>
        <begin position="192"/>
        <end position="212"/>
    </location>
</feature>
<evidence type="ECO:0000259" key="8">
    <source>
        <dbReference type="PROSITE" id="PS50850"/>
    </source>
</evidence>
<evidence type="ECO:0000256" key="4">
    <source>
        <dbReference type="ARBA" id="ARBA00022989"/>
    </source>
</evidence>
<dbReference type="InterPro" id="IPR011701">
    <property type="entry name" value="MFS"/>
</dbReference>
<dbReference type="InterPro" id="IPR036259">
    <property type="entry name" value="MFS_trans_sf"/>
</dbReference>
<evidence type="ECO:0000256" key="5">
    <source>
        <dbReference type="ARBA" id="ARBA00023136"/>
    </source>
</evidence>
<feature type="transmembrane region" description="Helical" evidence="7">
    <location>
        <begin position="103"/>
        <end position="126"/>
    </location>
</feature>
<feature type="transmembrane region" description="Helical" evidence="7">
    <location>
        <begin position="385"/>
        <end position="404"/>
    </location>
</feature>
<dbReference type="EMBL" id="BAAAYR010000001">
    <property type="protein sequence ID" value="GAA3552322.1"/>
    <property type="molecule type" value="Genomic_DNA"/>
</dbReference>
<sequence length="412" mass="41085">MTSTAPVSVADTTDTTDSAPTVGTSAAPAPLRSGWPGVVALMVAIFTLVTSEFLPASLLPLMAGDFGITEGVAGQVVTATALIGMIAGPAMGPLFPNLDRKRLLLGLLVLALLSNVLTAVAPSYAIVVVARLVLGIAIAGTWSMALAVSSHLVPADKLGRAMSVVNIGVAGATVAAVPLGALVSSFAGWRAVFWAVAAATALAIVLFVVLMPSVPAKASGGLRTLVDVLRSRVVLFGLIGLAVLVAGHFGSYTFIRTAAEGVSGLTPATIAVLLAVYGVGGLVGNVLSGLVADRHLGLALAAVPVLVAAGIVLFSLSSGSPILVFVAVALWGLGFGGVPTSSQTWISRAEPHRVEAAGGLVVATFQLAIALGAALGGLLLDRTDVHTVFLAGGVAVILGGALLASTRRLLPA</sequence>
<evidence type="ECO:0000256" key="6">
    <source>
        <dbReference type="SAM" id="MobiDB-lite"/>
    </source>
</evidence>
<dbReference type="SUPFAM" id="SSF103473">
    <property type="entry name" value="MFS general substrate transporter"/>
    <property type="match status" value="1"/>
</dbReference>
<keyword evidence="4 7" id="KW-1133">Transmembrane helix</keyword>
<dbReference type="CDD" id="cd17324">
    <property type="entry name" value="MFS_NepI_like"/>
    <property type="match status" value="1"/>
</dbReference>
<keyword evidence="10" id="KW-1185">Reference proteome</keyword>
<dbReference type="Gene3D" id="1.20.1250.20">
    <property type="entry name" value="MFS general substrate transporter like domains"/>
    <property type="match status" value="1"/>
</dbReference>
<dbReference type="InterPro" id="IPR050189">
    <property type="entry name" value="MFS_Efflux_Transporters"/>
</dbReference>
<proteinExistence type="predicted"/>
<accession>A0ABP6WMQ8</accession>
<feature type="domain" description="Major facilitator superfamily (MFS) profile" evidence="8">
    <location>
        <begin position="37"/>
        <end position="411"/>
    </location>
</feature>
<dbReference type="RefSeq" id="WP_204912462.1">
    <property type="nucleotide sequence ID" value="NZ_BAAAYR010000001.1"/>
</dbReference>
<dbReference type="PANTHER" id="PTHR43124:SF5">
    <property type="entry name" value="PURINE RIBONUCLEOSIDE EFFLUX PUMP NEPI"/>
    <property type="match status" value="1"/>
</dbReference>
<name>A0ABP6WMQ8_9ACTN</name>